<evidence type="ECO:0000313" key="1">
    <source>
        <dbReference type="EMBL" id="KAI3820091.1"/>
    </source>
</evidence>
<sequence>MQIPPVALDNLIEKLQTVKLNLEKKLSEVMHRCRKLEEDARTTKKELAMMMYGIPAPETIASPPRGPLPLRDPYIVASRVFRTMHPVTSQLLDVVDIKPDDYSDVPVVV</sequence>
<accession>A0ACB9JK45</accession>
<organism evidence="1 2">
    <name type="scientific">Smallanthus sonchifolius</name>
    <dbReference type="NCBI Taxonomy" id="185202"/>
    <lineage>
        <taxon>Eukaryota</taxon>
        <taxon>Viridiplantae</taxon>
        <taxon>Streptophyta</taxon>
        <taxon>Embryophyta</taxon>
        <taxon>Tracheophyta</taxon>
        <taxon>Spermatophyta</taxon>
        <taxon>Magnoliopsida</taxon>
        <taxon>eudicotyledons</taxon>
        <taxon>Gunneridae</taxon>
        <taxon>Pentapetalae</taxon>
        <taxon>asterids</taxon>
        <taxon>campanulids</taxon>
        <taxon>Asterales</taxon>
        <taxon>Asteraceae</taxon>
        <taxon>Asteroideae</taxon>
        <taxon>Heliantheae alliance</taxon>
        <taxon>Millerieae</taxon>
        <taxon>Smallanthus</taxon>
    </lineage>
</organism>
<evidence type="ECO:0000313" key="2">
    <source>
        <dbReference type="Proteomes" id="UP001056120"/>
    </source>
</evidence>
<keyword evidence="2" id="KW-1185">Reference proteome</keyword>
<comment type="caution">
    <text evidence="1">The sequence shown here is derived from an EMBL/GenBank/DDBJ whole genome shotgun (WGS) entry which is preliminary data.</text>
</comment>
<gene>
    <name evidence="1" type="ORF">L1987_13949</name>
</gene>
<dbReference type="Proteomes" id="UP001056120">
    <property type="component" value="Linkage Group LG04"/>
</dbReference>
<dbReference type="EMBL" id="CM042021">
    <property type="protein sequence ID" value="KAI3820091.1"/>
    <property type="molecule type" value="Genomic_DNA"/>
</dbReference>
<reference evidence="1 2" key="2">
    <citation type="journal article" date="2022" name="Mol. Ecol. Resour.">
        <title>The genomes of chicory, endive, great burdock and yacon provide insights into Asteraceae paleo-polyploidization history and plant inulin production.</title>
        <authorList>
            <person name="Fan W."/>
            <person name="Wang S."/>
            <person name="Wang H."/>
            <person name="Wang A."/>
            <person name="Jiang F."/>
            <person name="Liu H."/>
            <person name="Zhao H."/>
            <person name="Xu D."/>
            <person name="Zhang Y."/>
        </authorList>
    </citation>
    <scope>NUCLEOTIDE SEQUENCE [LARGE SCALE GENOMIC DNA]</scope>
    <source>
        <strain evidence="2">cv. Yunnan</strain>
        <tissue evidence="1">Leaves</tissue>
    </source>
</reference>
<proteinExistence type="predicted"/>
<reference evidence="2" key="1">
    <citation type="journal article" date="2022" name="Mol. Ecol. Resour.">
        <title>The genomes of chicory, endive, great burdock and yacon provide insights into Asteraceae palaeo-polyploidization history and plant inulin production.</title>
        <authorList>
            <person name="Fan W."/>
            <person name="Wang S."/>
            <person name="Wang H."/>
            <person name="Wang A."/>
            <person name="Jiang F."/>
            <person name="Liu H."/>
            <person name="Zhao H."/>
            <person name="Xu D."/>
            <person name="Zhang Y."/>
        </authorList>
    </citation>
    <scope>NUCLEOTIDE SEQUENCE [LARGE SCALE GENOMIC DNA]</scope>
    <source>
        <strain evidence="2">cv. Yunnan</strain>
    </source>
</reference>
<name>A0ACB9JK45_9ASTR</name>
<protein>
    <submittedName>
        <fullName evidence="1">Uncharacterized protein</fullName>
    </submittedName>
</protein>